<evidence type="ECO:0000313" key="1">
    <source>
        <dbReference type="EMBL" id="MBX51781.1"/>
    </source>
</evidence>
<dbReference type="AlphaFoldDB" id="A0A2P2PAY4"/>
<reference evidence="1" key="1">
    <citation type="submission" date="2018-02" db="EMBL/GenBank/DDBJ databases">
        <title>Rhizophora mucronata_Transcriptome.</title>
        <authorList>
            <person name="Meera S.P."/>
            <person name="Sreeshan A."/>
            <person name="Augustine A."/>
        </authorList>
    </citation>
    <scope>NUCLEOTIDE SEQUENCE</scope>
    <source>
        <tissue evidence="1">Leaf</tissue>
    </source>
</reference>
<name>A0A2P2PAY4_RHIMU</name>
<sequence length="44" mass="4954">MQTSRILISTETLGLDILEFSIFKDFLFLFASASWDGDLNGINI</sequence>
<organism evidence="1">
    <name type="scientific">Rhizophora mucronata</name>
    <name type="common">Asiatic mangrove</name>
    <dbReference type="NCBI Taxonomy" id="61149"/>
    <lineage>
        <taxon>Eukaryota</taxon>
        <taxon>Viridiplantae</taxon>
        <taxon>Streptophyta</taxon>
        <taxon>Embryophyta</taxon>
        <taxon>Tracheophyta</taxon>
        <taxon>Spermatophyta</taxon>
        <taxon>Magnoliopsida</taxon>
        <taxon>eudicotyledons</taxon>
        <taxon>Gunneridae</taxon>
        <taxon>Pentapetalae</taxon>
        <taxon>rosids</taxon>
        <taxon>fabids</taxon>
        <taxon>Malpighiales</taxon>
        <taxon>Rhizophoraceae</taxon>
        <taxon>Rhizophora</taxon>
    </lineage>
</organism>
<dbReference type="EMBL" id="GGEC01071297">
    <property type="protein sequence ID" value="MBX51781.1"/>
    <property type="molecule type" value="Transcribed_RNA"/>
</dbReference>
<proteinExistence type="predicted"/>
<protein>
    <submittedName>
        <fullName evidence="1">Uncharacterized protein</fullName>
    </submittedName>
</protein>
<accession>A0A2P2PAY4</accession>